<accession>A0ABX7X9D7</accession>
<keyword evidence="3" id="KW-1185">Reference proteome</keyword>
<dbReference type="EMBL" id="CP072800">
    <property type="protein sequence ID" value="QTR51851.1"/>
    <property type="molecule type" value="Genomic_DNA"/>
</dbReference>
<evidence type="ECO:0000313" key="2">
    <source>
        <dbReference type="EMBL" id="QTR51851.1"/>
    </source>
</evidence>
<protein>
    <submittedName>
        <fullName evidence="2">Uncharacterized protein</fullName>
    </submittedName>
</protein>
<feature type="transmembrane region" description="Helical" evidence="1">
    <location>
        <begin position="41"/>
        <end position="61"/>
    </location>
</feature>
<reference evidence="2 3" key="1">
    <citation type="submission" date="2021-04" db="EMBL/GenBank/DDBJ databases">
        <title>Genomics, taxonomy and metabolism of representatives of sulfur bacteria of the genus Thiothrix: Thiothrix fructosivorans QT, Thiothrix unzii A1T and three new species, Thiothrix subterranea sp. nov., Thiothrix litoralis sp. nov. and 'Candidatus Thiothrix anitrata' sp. nov.</title>
        <authorList>
            <person name="Ravin N.V."/>
            <person name="Smolyakov D."/>
            <person name="Rudenko T.S."/>
            <person name="Mardanov A.V."/>
            <person name="Beletsky A.V."/>
            <person name="Markov N.D."/>
            <person name="Fomenkov A.I."/>
            <person name="Roberts R.J."/>
            <person name="Karnachuk O.V."/>
            <person name="Novikov A."/>
            <person name="Grabovich M.Y."/>
        </authorList>
    </citation>
    <scope>NUCLEOTIDE SEQUENCE [LARGE SCALE GENOMIC DNA]</scope>
    <source>
        <strain evidence="2 3">A52</strain>
    </source>
</reference>
<dbReference type="Proteomes" id="UP000672027">
    <property type="component" value="Chromosome"/>
</dbReference>
<keyword evidence="1" id="KW-1133">Transmembrane helix</keyword>
<evidence type="ECO:0000313" key="3">
    <source>
        <dbReference type="Proteomes" id="UP000672027"/>
    </source>
</evidence>
<sequence>MGLLAAIGVLLVLFGVSVLIIAGVRHFFPSTENWIPDEFRRALSCQFAAYYVLAGLLLLLIQPA</sequence>
<keyword evidence="1" id="KW-0812">Transmembrane</keyword>
<keyword evidence="1" id="KW-0472">Membrane</keyword>
<evidence type="ECO:0000256" key="1">
    <source>
        <dbReference type="SAM" id="Phobius"/>
    </source>
</evidence>
<gene>
    <name evidence="2" type="ORF">J8380_14305</name>
</gene>
<proteinExistence type="predicted"/>
<organism evidence="2 3">
    <name type="scientific">Candidatus Thiothrix anitrata</name>
    <dbReference type="NCBI Taxonomy" id="2823902"/>
    <lineage>
        <taxon>Bacteria</taxon>
        <taxon>Pseudomonadati</taxon>
        <taxon>Pseudomonadota</taxon>
        <taxon>Gammaproteobacteria</taxon>
        <taxon>Thiotrichales</taxon>
        <taxon>Thiotrichaceae</taxon>
        <taxon>Thiothrix</taxon>
    </lineage>
</organism>
<name>A0ABX7X9D7_9GAMM</name>